<feature type="active site" evidence="12">
    <location>
        <position position="120"/>
    </location>
</feature>
<dbReference type="InterPro" id="IPR005486">
    <property type="entry name" value="Glucokinase_regulatory_CS"/>
</dbReference>
<keyword evidence="3 12" id="KW-0119">Carbohydrate metabolism</keyword>
<evidence type="ECO:0000256" key="12">
    <source>
        <dbReference type="HAMAP-Rule" id="MF_00068"/>
    </source>
</evidence>
<dbReference type="InterPro" id="IPR005488">
    <property type="entry name" value="Etherase_MurQ"/>
</dbReference>
<dbReference type="HAMAP" id="MF_00068">
    <property type="entry name" value="MurQ"/>
    <property type="match status" value="1"/>
</dbReference>
<dbReference type="GO" id="GO:0097173">
    <property type="term" value="P:N-acetylmuramic acid catabolic process"/>
    <property type="evidence" value="ECO:0007669"/>
    <property type="project" value="UniProtKB-UniPathway"/>
</dbReference>
<comment type="similarity">
    <text evidence="7 12">Belongs to the GCKR-like family. MurNAc-6-P etherase subfamily.</text>
</comment>
<dbReference type="GO" id="GO:0097367">
    <property type="term" value="F:carbohydrate derivative binding"/>
    <property type="evidence" value="ECO:0007669"/>
    <property type="project" value="InterPro"/>
</dbReference>
<dbReference type="InterPro" id="IPR040190">
    <property type="entry name" value="MURQ/GCKR"/>
</dbReference>
<keyword evidence="15" id="KW-1185">Reference proteome</keyword>
<evidence type="ECO:0000256" key="2">
    <source>
        <dbReference type="ARBA" id="ARBA00023239"/>
    </source>
</evidence>
<dbReference type="GO" id="GO:0016803">
    <property type="term" value="F:ether hydrolase activity"/>
    <property type="evidence" value="ECO:0007669"/>
    <property type="project" value="TreeGrafter"/>
</dbReference>
<evidence type="ECO:0000313" key="14">
    <source>
        <dbReference type="EMBL" id="OEO32733.1"/>
    </source>
</evidence>
<dbReference type="NCBIfam" id="NF009222">
    <property type="entry name" value="PRK12570.1"/>
    <property type="match status" value="1"/>
</dbReference>
<evidence type="ECO:0000256" key="11">
    <source>
        <dbReference type="ARBA" id="ARBA00084049"/>
    </source>
</evidence>
<dbReference type="UniPathway" id="UPA00343"/>
<dbReference type="UniPathway" id="UPA00544"/>
<dbReference type="PANTHER" id="PTHR10088:SF5">
    <property type="entry name" value="N-ACETYLMURAMIC ACID 6-PHOSPHATE ETHERASE"/>
    <property type="match status" value="1"/>
</dbReference>
<dbReference type="PANTHER" id="PTHR10088">
    <property type="entry name" value="GLUCOKINASE REGULATORY PROTEIN"/>
    <property type="match status" value="1"/>
</dbReference>
<dbReference type="NCBIfam" id="TIGR00274">
    <property type="entry name" value="N-acetylmuramic acid 6-phosphate etherase"/>
    <property type="match status" value="1"/>
</dbReference>
<evidence type="ECO:0000256" key="10">
    <source>
        <dbReference type="ARBA" id="ARBA00077905"/>
    </source>
</evidence>
<reference evidence="14 15" key="1">
    <citation type="journal article" date="2015" name="Genome Announc.">
        <title>Genome Assemblies of Three Soil-Associated Devosia species: D. insulae, D. limi, and D. soli.</title>
        <authorList>
            <person name="Hassan Y.I."/>
            <person name="Lepp D."/>
            <person name="Zhou T."/>
        </authorList>
    </citation>
    <scope>NUCLEOTIDE SEQUENCE [LARGE SCALE GENOMIC DNA]</scope>
    <source>
        <strain evidence="14 15">DS-56</strain>
    </source>
</reference>
<evidence type="ECO:0000256" key="7">
    <source>
        <dbReference type="ARBA" id="ARBA00061234"/>
    </source>
</evidence>
<dbReference type="FunFam" id="1.10.8.1080:FF:000001">
    <property type="entry name" value="N-acetylmuramic acid 6-phosphate etherase"/>
    <property type="match status" value="1"/>
</dbReference>
<dbReference type="Pfam" id="PF22645">
    <property type="entry name" value="GKRP_SIS_N"/>
    <property type="match status" value="1"/>
</dbReference>
<proteinExistence type="inferred from homology"/>
<dbReference type="SUPFAM" id="SSF53697">
    <property type="entry name" value="SIS domain"/>
    <property type="match status" value="1"/>
</dbReference>
<dbReference type="InterPro" id="IPR001347">
    <property type="entry name" value="SIS_dom"/>
</dbReference>
<name>A0A1E5XVW4_9HYPH</name>
<protein>
    <recommendedName>
        <fullName evidence="9 12">N-acetylmuramic acid 6-phosphate etherase</fullName>
        <shortName evidence="12">MurNAc-6-P etherase</shortName>
        <ecNumber evidence="8 12">4.2.1.126</ecNumber>
    </recommendedName>
    <alternativeName>
        <fullName evidence="11 12">N-acetylmuramic acid 6-phosphate hydrolase</fullName>
    </alternativeName>
    <alternativeName>
        <fullName evidence="10 12">N-acetylmuramic acid 6-phosphate lyase</fullName>
    </alternativeName>
</protein>
<dbReference type="Gene3D" id="3.40.50.10490">
    <property type="entry name" value="Glucose-6-phosphate isomerase like protein, domain 1"/>
    <property type="match status" value="1"/>
</dbReference>
<evidence type="ECO:0000256" key="1">
    <source>
        <dbReference type="ARBA" id="ARBA00011738"/>
    </source>
</evidence>
<dbReference type="GO" id="GO:0016835">
    <property type="term" value="F:carbon-oxygen lyase activity"/>
    <property type="evidence" value="ECO:0007669"/>
    <property type="project" value="UniProtKB-UniRule"/>
</dbReference>
<comment type="caution">
    <text evidence="14">The sequence shown here is derived from an EMBL/GenBank/DDBJ whole genome shotgun (WGS) entry which is preliminary data.</text>
</comment>
<comment type="pathway">
    <text evidence="12">Cell wall biogenesis; peptidoglycan recycling.</text>
</comment>
<evidence type="ECO:0000256" key="9">
    <source>
        <dbReference type="ARBA" id="ARBA00070061"/>
    </source>
</evidence>
<dbReference type="Gene3D" id="1.10.8.1080">
    <property type="match status" value="1"/>
</dbReference>
<dbReference type="NCBIfam" id="NF003915">
    <property type="entry name" value="PRK05441.1"/>
    <property type="match status" value="1"/>
</dbReference>
<feature type="active site" description="Proton donor" evidence="12">
    <location>
        <position position="89"/>
    </location>
</feature>
<dbReference type="Pfam" id="PF20741">
    <property type="entry name" value="GKRP-like_C"/>
    <property type="match status" value="1"/>
</dbReference>
<evidence type="ECO:0000256" key="3">
    <source>
        <dbReference type="ARBA" id="ARBA00023277"/>
    </source>
</evidence>
<evidence type="ECO:0000256" key="6">
    <source>
        <dbReference type="ARBA" id="ARBA00060595"/>
    </source>
</evidence>
<evidence type="ECO:0000256" key="4">
    <source>
        <dbReference type="ARBA" id="ARBA00051747"/>
    </source>
</evidence>
<comment type="pathway">
    <text evidence="5 12">Amino-sugar metabolism; N-acetylmuramate degradation.</text>
</comment>
<feature type="domain" description="SIS" evidence="13">
    <location>
        <begin position="61"/>
        <end position="224"/>
    </location>
</feature>
<dbReference type="EMBL" id="LAJE02000058">
    <property type="protein sequence ID" value="OEO32733.1"/>
    <property type="molecule type" value="Genomic_DNA"/>
</dbReference>
<evidence type="ECO:0000256" key="5">
    <source>
        <dbReference type="ARBA" id="ARBA00060532"/>
    </source>
</evidence>
<dbReference type="PROSITE" id="PS01272">
    <property type="entry name" value="GCKR"/>
    <property type="match status" value="1"/>
</dbReference>
<comment type="function">
    <text evidence="12">Specifically catalyzes the cleavage of the D-lactyl ether substituent of MurNAc 6-phosphate, producing GlcNAc 6-phosphate and D-lactate. Together with AnmK, is also required for the utilization of anhydro-N-acetylmuramic acid (anhMurNAc) either imported from the medium or derived from its own cell wall murein, and thus plays a role in cell wall recycling.</text>
</comment>
<dbReference type="GO" id="GO:0009254">
    <property type="term" value="P:peptidoglycan turnover"/>
    <property type="evidence" value="ECO:0007669"/>
    <property type="project" value="UniProtKB-UniRule"/>
</dbReference>
<dbReference type="CDD" id="cd05007">
    <property type="entry name" value="SIS_Etherase"/>
    <property type="match status" value="1"/>
</dbReference>
<comment type="miscellaneous">
    <text evidence="12">A lyase-type mechanism (elimination/hydration) is suggested for the cleavage of the lactyl ether bond of MurNAc 6-phosphate, with the formation of an alpha,beta-unsaturated aldehyde intermediate with (E)-stereochemistry, followed by the syn addition of water to give product.</text>
</comment>
<evidence type="ECO:0000256" key="8">
    <source>
        <dbReference type="ARBA" id="ARBA00067056"/>
    </source>
</evidence>
<dbReference type="AlphaFoldDB" id="A0A1E5XVW4"/>
<dbReference type="GO" id="GO:0097175">
    <property type="term" value="P:1,6-anhydro-N-acetyl-beta-muramic acid catabolic process"/>
    <property type="evidence" value="ECO:0007669"/>
    <property type="project" value="UniProtKB-UniRule"/>
</dbReference>
<dbReference type="UniPathway" id="UPA00342"/>
<evidence type="ECO:0000259" key="13">
    <source>
        <dbReference type="PROSITE" id="PS51464"/>
    </source>
</evidence>
<comment type="pathway">
    <text evidence="6 12">Amino-sugar metabolism; 1,6-anhydro-N-acetylmuramate degradation.</text>
</comment>
<gene>
    <name evidence="12" type="primary">murQ</name>
    <name evidence="14" type="ORF">VW23_010065</name>
</gene>
<keyword evidence="2 12" id="KW-0456">Lyase</keyword>
<dbReference type="Proteomes" id="UP000095463">
    <property type="component" value="Unassembled WGS sequence"/>
</dbReference>
<dbReference type="FunFam" id="3.40.50.10490:FF:000014">
    <property type="entry name" value="N-acetylmuramic acid 6-phosphate etherase"/>
    <property type="match status" value="1"/>
</dbReference>
<organism evidence="14 15">
    <name type="scientific">Devosia insulae DS-56</name>
    <dbReference type="NCBI Taxonomy" id="1116389"/>
    <lineage>
        <taxon>Bacteria</taxon>
        <taxon>Pseudomonadati</taxon>
        <taxon>Pseudomonadota</taxon>
        <taxon>Alphaproteobacteria</taxon>
        <taxon>Hyphomicrobiales</taxon>
        <taxon>Devosiaceae</taxon>
        <taxon>Devosia</taxon>
    </lineage>
</organism>
<dbReference type="InterPro" id="IPR046348">
    <property type="entry name" value="SIS_dom_sf"/>
</dbReference>
<evidence type="ECO:0000313" key="15">
    <source>
        <dbReference type="Proteomes" id="UP000095463"/>
    </source>
</evidence>
<dbReference type="RefSeq" id="WP_069908122.1">
    <property type="nucleotide sequence ID" value="NZ_LAJE02000058.1"/>
</dbReference>
<comment type="subunit">
    <text evidence="1 12">Homodimer.</text>
</comment>
<sequence>MEPSLLSELDGLVSEARNPRTGRLDRMSAIELVQAMNDEDRTVAVAVAKVLPEVAVAVERIVTAFGEGGRLVYAGAGTSGRLGVLDASECPPTFGVDASMVVGLIAGGDRALRHAVEGAEDDEAAAVADLQRITLSGKDVLVGLAASGRTPYAASALRYARSIGATAIAVTCNPGSPITHEADISIAPEVGPEVLAGSTRLKSGTAQKLILNMLTTASMVQMSKAFGNLMVDLRASNEKLRARAVRIVAQATGCSIAEAGEALVDAGHDTKLAIFVQLSGLDTPQAKTRLADAGGILRVALDAGIDAGPGPRPLQARETRK</sequence>
<dbReference type="EC" id="4.2.1.126" evidence="8 12"/>
<comment type="catalytic activity">
    <reaction evidence="4 12">
        <text>N-acetyl-D-muramate 6-phosphate + H2O = N-acetyl-D-glucosamine 6-phosphate + (R)-lactate</text>
        <dbReference type="Rhea" id="RHEA:26410"/>
        <dbReference type="ChEBI" id="CHEBI:15377"/>
        <dbReference type="ChEBI" id="CHEBI:16004"/>
        <dbReference type="ChEBI" id="CHEBI:57513"/>
        <dbReference type="ChEBI" id="CHEBI:58722"/>
        <dbReference type="EC" id="4.2.1.126"/>
    </reaction>
</comment>
<accession>A0A1E5XVW4</accession>
<dbReference type="PROSITE" id="PS51464">
    <property type="entry name" value="SIS"/>
    <property type="match status" value="1"/>
</dbReference>
<dbReference type="GO" id="GO:0046348">
    <property type="term" value="P:amino sugar catabolic process"/>
    <property type="evidence" value="ECO:0007669"/>
    <property type="project" value="InterPro"/>
</dbReference>